<gene>
    <name evidence="1" type="ORF">O181_080266</name>
</gene>
<proteinExistence type="predicted"/>
<sequence>MITINNVSIPLVNELYKLNRGIIIPKSKYPCGWKITVKLATLVGDIVAAHKAAGFKSHLATKFCSWCDLNASYCHKMALGRPQTGRKVLDAAGSWKDTPSKFSQEKLAIRTGICWLELNRLPYWDPVVNVTLGVMHNWFEGALQHHFISQWGFNYINISQEHDNLEASKTFQGSSGEDSKMSIDKEINNEDSGYLTEDIKRSIQEQICKVIVPKGVTRIPPLVGKSQIGKLKASEWNSLASIYLPMVFVEIIWGIAISNYTPNFFDMFLNFIALVQCTNIVGAKAVKQENSTRFAENYNTYQKTS</sequence>
<dbReference type="AlphaFoldDB" id="A0A9Q3IES7"/>
<name>A0A9Q3IES7_9BASI</name>
<protein>
    <submittedName>
        <fullName evidence="1">Uncharacterized protein</fullName>
    </submittedName>
</protein>
<dbReference type="OrthoDB" id="2506519at2759"/>
<evidence type="ECO:0000313" key="2">
    <source>
        <dbReference type="Proteomes" id="UP000765509"/>
    </source>
</evidence>
<keyword evidence="2" id="KW-1185">Reference proteome</keyword>
<comment type="caution">
    <text evidence="1">The sequence shown here is derived from an EMBL/GenBank/DDBJ whole genome shotgun (WGS) entry which is preliminary data.</text>
</comment>
<accession>A0A9Q3IES7</accession>
<reference evidence="1" key="1">
    <citation type="submission" date="2021-03" db="EMBL/GenBank/DDBJ databases">
        <title>Draft genome sequence of rust myrtle Austropuccinia psidii MF-1, a brazilian biotype.</title>
        <authorList>
            <person name="Quecine M.C."/>
            <person name="Pachon D.M.R."/>
            <person name="Bonatelli M.L."/>
            <person name="Correr F.H."/>
            <person name="Franceschini L.M."/>
            <person name="Leite T.F."/>
            <person name="Margarido G.R.A."/>
            <person name="Almeida C.A."/>
            <person name="Ferrarezi J.A."/>
            <person name="Labate C.A."/>
        </authorList>
    </citation>
    <scope>NUCLEOTIDE SEQUENCE</scope>
    <source>
        <strain evidence="1">MF-1</strain>
    </source>
</reference>
<organism evidence="1 2">
    <name type="scientific">Austropuccinia psidii MF-1</name>
    <dbReference type="NCBI Taxonomy" id="1389203"/>
    <lineage>
        <taxon>Eukaryota</taxon>
        <taxon>Fungi</taxon>
        <taxon>Dikarya</taxon>
        <taxon>Basidiomycota</taxon>
        <taxon>Pucciniomycotina</taxon>
        <taxon>Pucciniomycetes</taxon>
        <taxon>Pucciniales</taxon>
        <taxon>Sphaerophragmiaceae</taxon>
        <taxon>Austropuccinia</taxon>
    </lineage>
</organism>
<dbReference type="Proteomes" id="UP000765509">
    <property type="component" value="Unassembled WGS sequence"/>
</dbReference>
<dbReference type="EMBL" id="AVOT02045194">
    <property type="protein sequence ID" value="MBW0540551.1"/>
    <property type="molecule type" value="Genomic_DNA"/>
</dbReference>
<evidence type="ECO:0000313" key="1">
    <source>
        <dbReference type="EMBL" id="MBW0540551.1"/>
    </source>
</evidence>